<dbReference type="Gene3D" id="3.30.300.30">
    <property type="match status" value="1"/>
</dbReference>
<dbReference type="RefSeq" id="WP_063916084.1">
    <property type="nucleotide sequence ID" value="NZ_JAAXOT010000010.1"/>
</dbReference>
<dbReference type="Proteomes" id="UP000570678">
    <property type="component" value="Unassembled WGS sequence"/>
</dbReference>
<dbReference type="InterPro" id="IPR050237">
    <property type="entry name" value="ATP-dep_AMP-bd_enzyme"/>
</dbReference>
<dbReference type="GO" id="GO:0016877">
    <property type="term" value="F:ligase activity, forming carbon-sulfur bonds"/>
    <property type="evidence" value="ECO:0007669"/>
    <property type="project" value="UniProtKB-ARBA"/>
</dbReference>
<evidence type="ECO:0000313" key="5">
    <source>
        <dbReference type="EMBL" id="NKY58334.1"/>
    </source>
</evidence>
<dbReference type="InterPro" id="IPR020845">
    <property type="entry name" value="AMP-binding_CS"/>
</dbReference>
<feature type="domain" description="AMP-dependent synthetase/ligase" evidence="3">
    <location>
        <begin position="8"/>
        <end position="372"/>
    </location>
</feature>
<protein>
    <submittedName>
        <fullName evidence="5">Long-chain fatty acid--CoA ligase</fullName>
    </submittedName>
</protein>
<dbReference type="Pfam" id="PF00501">
    <property type="entry name" value="AMP-binding"/>
    <property type="match status" value="1"/>
</dbReference>
<proteinExistence type="inferred from homology"/>
<dbReference type="PANTHER" id="PTHR43767">
    <property type="entry name" value="LONG-CHAIN-FATTY-ACID--COA LIGASE"/>
    <property type="match status" value="1"/>
</dbReference>
<dbReference type="InterPro" id="IPR042099">
    <property type="entry name" value="ANL_N_sf"/>
</dbReference>
<gene>
    <name evidence="5" type="ORF">HGA15_19760</name>
</gene>
<dbReference type="EMBL" id="JAAXOT010000010">
    <property type="protein sequence ID" value="NKY58334.1"/>
    <property type="molecule type" value="Genomic_DNA"/>
</dbReference>
<dbReference type="Gene3D" id="3.40.50.12780">
    <property type="entry name" value="N-terminal domain of ligase-like"/>
    <property type="match status" value="1"/>
</dbReference>
<dbReference type="InterPro" id="IPR000873">
    <property type="entry name" value="AMP-dep_synth/lig_dom"/>
</dbReference>
<dbReference type="AlphaFoldDB" id="A0A846YL66"/>
<feature type="domain" description="AMP-binding enzyme C-terminal" evidence="4">
    <location>
        <begin position="422"/>
        <end position="497"/>
    </location>
</feature>
<evidence type="ECO:0000256" key="1">
    <source>
        <dbReference type="ARBA" id="ARBA00006432"/>
    </source>
</evidence>
<dbReference type="PROSITE" id="PS00455">
    <property type="entry name" value="AMP_BINDING"/>
    <property type="match status" value="1"/>
</dbReference>
<reference evidence="5 6" key="1">
    <citation type="submission" date="2020-04" db="EMBL/GenBank/DDBJ databases">
        <title>MicrobeNet Type strains.</title>
        <authorList>
            <person name="Nicholson A.C."/>
        </authorList>
    </citation>
    <scope>NUCLEOTIDE SEQUENCE [LARGE SCALE GENOMIC DNA]</scope>
    <source>
        <strain evidence="5 6">JCM 3332</strain>
    </source>
</reference>
<dbReference type="FunFam" id="3.30.300.30:FF:000008">
    <property type="entry name" value="2,3-dihydroxybenzoate-AMP ligase"/>
    <property type="match status" value="1"/>
</dbReference>
<dbReference type="Pfam" id="PF13193">
    <property type="entry name" value="AMP-binding_C"/>
    <property type="match status" value="1"/>
</dbReference>
<accession>A0A846YL66</accession>
<dbReference type="InterPro" id="IPR045851">
    <property type="entry name" value="AMP-bd_C_sf"/>
</dbReference>
<dbReference type="SUPFAM" id="SSF56801">
    <property type="entry name" value="Acetyl-CoA synthetase-like"/>
    <property type="match status" value="1"/>
</dbReference>
<evidence type="ECO:0000256" key="2">
    <source>
        <dbReference type="ARBA" id="ARBA00022598"/>
    </source>
</evidence>
<organism evidence="5 6">
    <name type="scientific">Nocardia flavorosea</name>
    <dbReference type="NCBI Taxonomy" id="53429"/>
    <lineage>
        <taxon>Bacteria</taxon>
        <taxon>Bacillati</taxon>
        <taxon>Actinomycetota</taxon>
        <taxon>Actinomycetes</taxon>
        <taxon>Mycobacteriales</taxon>
        <taxon>Nocardiaceae</taxon>
        <taxon>Nocardia</taxon>
    </lineage>
</organism>
<dbReference type="PANTHER" id="PTHR43767:SF7">
    <property type="entry name" value="MEDIUM_LONG-CHAIN-FATTY-ACID--COA LIGASE FADD8"/>
    <property type="match status" value="1"/>
</dbReference>
<name>A0A846YL66_9NOCA</name>
<keyword evidence="6" id="KW-1185">Reference proteome</keyword>
<sequence length="516" mass="56064">MRPIDFFDRGVRLFGNAVCMRAADVVLSYAEMAELTHRIAGALQNRGIGPGAAVAVLSPNEPLAFAAVLGTMRSGAAWVPVNARGTVSEHAHLIQLTGCTMIIAHYSLAEHARKVADCVDGIAVVQFGGPDPSLPDRWLAPRDTLVAPLPEDPAATVALPGTGGTTGRPKGVVLTERNFETIVTTFNACLPYPADHRPVNLVAAPMTHGAGMMTFPLLPLGAEVVVSAPDAVSILENIERYRVTQLFVPPTLLYMLIDEQRQRRADVSSLRYLVYGGAPASVERLREAVSVFGPVVTQLYGLTEAPIVCAHLTPEDHALAFDSPQYEHRLFSAGRPTIATSVEIMDEAGKLLPAHTSGEIVIKGSVVMAGYHNNATATEEAMRFGWYHTNDIGYRDEEGFVYIIDRKRDMIISGGFNVFPSEVEQVIHAHPGVADCTVIGVPDPKWGEAVTAIIETKPGAAISPEEIQERCRRELGSVKTPKTVEFWTELPRSPVGKILKRDIRQQFQHGKQHREI</sequence>
<comment type="caution">
    <text evidence="5">The sequence shown here is derived from an EMBL/GenBank/DDBJ whole genome shotgun (WGS) entry which is preliminary data.</text>
</comment>
<evidence type="ECO:0000259" key="3">
    <source>
        <dbReference type="Pfam" id="PF00501"/>
    </source>
</evidence>
<comment type="similarity">
    <text evidence="1">Belongs to the ATP-dependent AMP-binding enzyme family.</text>
</comment>
<evidence type="ECO:0000313" key="6">
    <source>
        <dbReference type="Proteomes" id="UP000570678"/>
    </source>
</evidence>
<evidence type="ECO:0000259" key="4">
    <source>
        <dbReference type="Pfam" id="PF13193"/>
    </source>
</evidence>
<dbReference type="InterPro" id="IPR025110">
    <property type="entry name" value="AMP-bd_C"/>
</dbReference>
<keyword evidence="2 5" id="KW-0436">Ligase</keyword>